<sequence length="656" mass="70592">MSSKPTVKPPASRIMKSATQGSAPLAKTASSSSAPVGKLRTSAASTGPASVSTLTAGNSGNNHHASQQTYREILIARSDGVSYTTQQLNDASRSAQPVGDALDDSHEFVRSWTVKLGKAIKYNLGSAAAGTDPNNYLVRFPKGYMLHVRPGKTKDRDGPLVFGHPLGPLAAFRSPAELALHILWLMSDSRERTDCSCRLCVRMVSEATAASSTPAVPAPAKTLQWAPTITPVPVPVLPAALPATAPTSATPITPAGVSTAIPTTVTSAQPSVPAQAPSAAAVHPSNLSVPVGGSSALFRPWELVWYQRFVQATRGTWRLGIVLQVFPDNDRQVHPPSTMPGPPGAVRVAPLGIIGLHPVEITQETSTLRPFLSFSVPAMRDGFQNLTYDQINWQAYAWEAQQYQLLLQQQPSSQPPQQPQSVRHDATALALEASKSVANQINACFSVFNPRPKTSAAQRMYGGVFLGAEQILIGDAIRVDAHDFMDSGDRSAGSVQIMRVSLIMTDKSGLHFFGDTYCLAATKPDQLPPTLTPPGDVFAEELAERNHHRQAGTPMWFWQLCKSNCSRAEHEVHGRFYASTRLAANLQNGEFLQRVAQHQSTAFLGAEQTNMMASALNRRQQVTGFFYQGQRANRAATIGQAISVQLPPLDGVQEEY</sequence>
<organism evidence="4 5">
    <name type="scientific">Sporothrix epigloea</name>
    <dbReference type="NCBI Taxonomy" id="1892477"/>
    <lineage>
        <taxon>Eukaryota</taxon>
        <taxon>Fungi</taxon>
        <taxon>Dikarya</taxon>
        <taxon>Ascomycota</taxon>
        <taxon>Pezizomycotina</taxon>
        <taxon>Sordariomycetes</taxon>
        <taxon>Sordariomycetidae</taxon>
        <taxon>Ophiostomatales</taxon>
        <taxon>Ophiostomataceae</taxon>
        <taxon>Sporothrix</taxon>
    </lineage>
</organism>
<evidence type="ECO:0008006" key="6">
    <source>
        <dbReference type="Google" id="ProtNLM"/>
    </source>
</evidence>
<protein>
    <recommendedName>
        <fullName evidence="6">Cryptic loci regulator 2 N-terminal domain-containing protein</fullName>
    </recommendedName>
</protein>
<dbReference type="InterPro" id="IPR031915">
    <property type="entry name" value="Clr2_N"/>
</dbReference>
<dbReference type="EMBL" id="CAWUOM010000011">
    <property type="protein sequence ID" value="CAK7264650.1"/>
    <property type="molecule type" value="Genomic_DNA"/>
</dbReference>
<evidence type="ECO:0000256" key="1">
    <source>
        <dbReference type="SAM" id="MobiDB-lite"/>
    </source>
</evidence>
<feature type="domain" description="Cryptic loci regulator 2 C-terminal" evidence="2">
    <location>
        <begin position="461"/>
        <end position="577"/>
    </location>
</feature>
<dbReference type="PANTHER" id="PTHR38046:SF1">
    <property type="entry name" value="CRYPTIC LOCI REGULATOR 2"/>
    <property type="match status" value="1"/>
</dbReference>
<evidence type="ECO:0000313" key="4">
    <source>
        <dbReference type="EMBL" id="CAK7264650.1"/>
    </source>
</evidence>
<dbReference type="Pfam" id="PF16761">
    <property type="entry name" value="Clr2_transil"/>
    <property type="match status" value="1"/>
</dbReference>
<reference evidence="4 5" key="1">
    <citation type="submission" date="2024-01" db="EMBL/GenBank/DDBJ databases">
        <authorList>
            <person name="Allen C."/>
            <person name="Tagirdzhanova G."/>
        </authorList>
    </citation>
    <scope>NUCLEOTIDE SEQUENCE [LARGE SCALE GENOMIC DNA]</scope>
    <source>
        <strain evidence="4 5">CBS 573.63</strain>
    </source>
</reference>
<dbReference type="Proteomes" id="UP001642501">
    <property type="component" value="Unassembled WGS sequence"/>
</dbReference>
<keyword evidence="5" id="KW-1185">Reference proteome</keyword>
<feature type="region of interest" description="Disordered" evidence="1">
    <location>
        <begin position="1"/>
        <end position="65"/>
    </location>
</feature>
<dbReference type="InterPro" id="IPR038986">
    <property type="entry name" value="Clr2"/>
</dbReference>
<evidence type="ECO:0000259" key="2">
    <source>
        <dbReference type="Pfam" id="PF10383"/>
    </source>
</evidence>
<dbReference type="PANTHER" id="PTHR38046">
    <property type="entry name" value="CRYPTIC LOCI REGULATOR 2"/>
    <property type="match status" value="1"/>
</dbReference>
<accession>A0ABP0D8U9</accession>
<dbReference type="Pfam" id="PF10383">
    <property type="entry name" value="Clr2"/>
    <property type="match status" value="1"/>
</dbReference>
<feature type="domain" description="Cryptic loci regulator 2 N-terminal" evidence="3">
    <location>
        <begin position="137"/>
        <end position="200"/>
    </location>
</feature>
<comment type="caution">
    <text evidence="4">The sequence shown here is derived from an EMBL/GenBank/DDBJ whole genome shotgun (WGS) entry which is preliminary data.</text>
</comment>
<feature type="compositionally biased region" description="Polar residues" evidence="1">
    <location>
        <begin position="42"/>
        <end position="65"/>
    </location>
</feature>
<proteinExistence type="predicted"/>
<evidence type="ECO:0000259" key="3">
    <source>
        <dbReference type="Pfam" id="PF16761"/>
    </source>
</evidence>
<gene>
    <name evidence="4" type="ORF">SEPCBS57363_001184</name>
</gene>
<name>A0ABP0D8U9_9PEZI</name>
<evidence type="ECO:0000313" key="5">
    <source>
        <dbReference type="Proteomes" id="UP001642501"/>
    </source>
</evidence>
<feature type="compositionally biased region" description="Polar residues" evidence="1">
    <location>
        <begin position="17"/>
        <end position="34"/>
    </location>
</feature>
<dbReference type="InterPro" id="IPR018839">
    <property type="entry name" value="Tscrpt-silencing_Clr2_C"/>
</dbReference>